<evidence type="ECO:0000256" key="3">
    <source>
        <dbReference type="ARBA" id="ARBA00023125"/>
    </source>
</evidence>
<dbReference type="RefSeq" id="WP_318597181.1">
    <property type="nucleotide sequence ID" value="NZ_JAWSTH010000023.1"/>
</dbReference>
<keyword evidence="3 5" id="KW-0238">DNA-binding</keyword>
<dbReference type="InterPro" id="IPR036271">
    <property type="entry name" value="Tet_transcr_reg_TetR-rel_C_sf"/>
</dbReference>
<feature type="DNA-binding region" description="H-T-H motif" evidence="5">
    <location>
        <begin position="42"/>
        <end position="61"/>
    </location>
</feature>
<dbReference type="InterPro" id="IPR041490">
    <property type="entry name" value="KstR2_TetR_C"/>
</dbReference>
<protein>
    <submittedName>
        <fullName evidence="7">TetR/AcrR family transcriptional regulator</fullName>
    </submittedName>
</protein>
<accession>A0ABU4HNH3</accession>
<proteinExistence type="predicted"/>
<dbReference type="InterPro" id="IPR001647">
    <property type="entry name" value="HTH_TetR"/>
</dbReference>
<evidence type="ECO:0000256" key="1">
    <source>
        <dbReference type="ARBA" id="ARBA00022491"/>
    </source>
</evidence>
<dbReference type="SUPFAM" id="SSF48498">
    <property type="entry name" value="Tetracyclin repressor-like, C-terminal domain"/>
    <property type="match status" value="1"/>
</dbReference>
<dbReference type="Gene3D" id="1.10.10.60">
    <property type="entry name" value="Homeodomain-like"/>
    <property type="match status" value="1"/>
</dbReference>
<dbReference type="Pfam" id="PF17932">
    <property type="entry name" value="TetR_C_24"/>
    <property type="match status" value="1"/>
</dbReference>
<organism evidence="7 8">
    <name type="scientific">Conexibacter stalactiti</name>
    <dbReference type="NCBI Taxonomy" id="1940611"/>
    <lineage>
        <taxon>Bacteria</taxon>
        <taxon>Bacillati</taxon>
        <taxon>Actinomycetota</taxon>
        <taxon>Thermoleophilia</taxon>
        <taxon>Solirubrobacterales</taxon>
        <taxon>Conexibacteraceae</taxon>
        <taxon>Conexibacter</taxon>
    </lineage>
</organism>
<dbReference type="InterPro" id="IPR050109">
    <property type="entry name" value="HTH-type_TetR-like_transc_reg"/>
</dbReference>
<dbReference type="InterPro" id="IPR009057">
    <property type="entry name" value="Homeodomain-like_sf"/>
</dbReference>
<feature type="domain" description="HTH tetR-type" evidence="6">
    <location>
        <begin position="19"/>
        <end position="79"/>
    </location>
</feature>
<dbReference type="SUPFAM" id="SSF46689">
    <property type="entry name" value="Homeodomain-like"/>
    <property type="match status" value="1"/>
</dbReference>
<dbReference type="Pfam" id="PF00440">
    <property type="entry name" value="TetR_N"/>
    <property type="match status" value="1"/>
</dbReference>
<sequence length="207" mass="23723">MAPRTQTPRRKTRGSYDPEQTRQLLLDSALELFGDQGFHGTSVQEIVERAQVTKGAFYHHFESKQDVLSLIHDEFLDVQREAIERILEEVESPVEQLREVIRESVLTVTRYRQHVAVFFQERRYLTGRPAADVKRKRDKLDKAMDDIVIAGVEQGLFDARITPRVAVFGVVGMSAWVHQWYREDGTMSAEQVADDLANLALDGLVVR</sequence>
<dbReference type="Proteomes" id="UP001284601">
    <property type="component" value="Unassembled WGS sequence"/>
</dbReference>
<dbReference type="Gene3D" id="1.10.357.10">
    <property type="entry name" value="Tetracycline Repressor, domain 2"/>
    <property type="match status" value="1"/>
</dbReference>
<dbReference type="PANTHER" id="PTHR30055:SF175">
    <property type="entry name" value="HTH-TYPE TRANSCRIPTIONAL REPRESSOR KSTR2"/>
    <property type="match status" value="1"/>
</dbReference>
<evidence type="ECO:0000313" key="8">
    <source>
        <dbReference type="Proteomes" id="UP001284601"/>
    </source>
</evidence>
<dbReference type="PROSITE" id="PS50977">
    <property type="entry name" value="HTH_TETR_2"/>
    <property type="match status" value="1"/>
</dbReference>
<evidence type="ECO:0000256" key="2">
    <source>
        <dbReference type="ARBA" id="ARBA00023015"/>
    </source>
</evidence>
<dbReference type="EMBL" id="JAWSTH010000023">
    <property type="protein sequence ID" value="MDW5594853.1"/>
    <property type="molecule type" value="Genomic_DNA"/>
</dbReference>
<dbReference type="InterPro" id="IPR023772">
    <property type="entry name" value="DNA-bd_HTH_TetR-type_CS"/>
</dbReference>
<name>A0ABU4HNH3_9ACTN</name>
<comment type="caution">
    <text evidence="7">The sequence shown here is derived from an EMBL/GenBank/DDBJ whole genome shotgun (WGS) entry which is preliminary data.</text>
</comment>
<keyword evidence="4" id="KW-0804">Transcription</keyword>
<keyword evidence="2" id="KW-0805">Transcription regulation</keyword>
<evidence type="ECO:0000256" key="5">
    <source>
        <dbReference type="PROSITE-ProRule" id="PRU00335"/>
    </source>
</evidence>
<gene>
    <name evidence="7" type="ORF">R7226_10920</name>
</gene>
<reference evidence="7 8" key="2">
    <citation type="submission" date="2023-10" db="EMBL/GenBank/DDBJ databases">
        <authorList>
            <person name="Han X.F."/>
        </authorList>
    </citation>
    <scope>NUCLEOTIDE SEQUENCE [LARGE SCALE GENOMIC DNA]</scope>
    <source>
        <strain evidence="7 8">KCTC 39840</strain>
    </source>
</reference>
<evidence type="ECO:0000259" key="6">
    <source>
        <dbReference type="PROSITE" id="PS50977"/>
    </source>
</evidence>
<evidence type="ECO:0000313" key="7">
    <source>
        <dbReference type="EMBL" id="MDW5594853.1"/>
    </source>
</evidence>
<keyword evidence="8" id="KW-1185">Reference proteome</keyword>
<dbReference type="PRINTS" id="PR00455">
    <property type="entry name" value="HTHTETR"/>
</dbReference>
<keyword evidence="1" id="KW-0678">Repressor</keyword>
<dbReference type="PROSITE" id="PS01081">
    <property type="entry name" value="HTH_TETR_1"/>
    <property type="match status" value="1"/>
</dbReference>
<evidence type="ECO:0000256" key="4">
    <source>
        <dbReference type="ARBA" id="ARBA00023163"/>
    </source>
</evidence>
<reference evidence="8" key="1">
    <citation type="submission" date="2023-07" db="EMBL/GenBank/DDBJ databases">
        <title>Conexibacter stalactiti sp. nov., isolated from stalactites in a lava cave and emended description of the genus Conexibacter.</title>
        <authorList>
            <person name="Lee S.D."/>
        </authorList>
    </citation>
    <scope>NUCLEOTIDE SEQUENCE [LARGE SCALE GENOMIC DNA]</scope>
    <source>
        <strain evidence="8">KCTC 39840</strain>
    </source>
</reference>
<dbReference type="PANTHER" id="PTHR30055">
    <property type="entry name" value="HTH-TYPE TRANSCRIPTIONAL REGULATOR RUTR"/>
    <property type="match status" value="1"/>
</dbReference>